<dbReference type="GeneID" id="87958419"/>
<keyword evidence="4" id="KW-1185">Reference proteome</keyword>
<feature type="compositionally biased region" description="Basic and acidic residues" evidence="1">
    <location>
        <begin position="405"/>
        <end position="420"/>
    </location>
</feature>
<feature type="compositionally biased region" description="Polar residues" evidence="1">
    <location>
        <begin position="389"/>
        <end position="404"/>
    </location>
</feature>
<protein>
    <recommendedName>
        <fullName evidence="2">Cyclin N-terminal domain-containing protein</fullName>
    </recommendedName>
</protein>
<feature type="region of interest" description="Disordered" evidence="1">
    <location>
        <begin position="194"/>
        <end position="222"/>
    </location>
</feature>
<dbReference type="PANTHER" id="PTHR10026">
    <property type="entry name" value="CYCLIN"/>
    <property type="match status" value="1"/>
</dbReference>
<feature type="domain" description="Cyclin N-terminal" evidence="2">
    <location>
        <begin position="71"/>
        <end position="166"/>
    </location>
</feature>
<dbReference type="InterPro" id="IPR036915">
    <property type="entry name" value="Cyclin-like_sf"/>
</dbReference>
<dbReference type="SUPFAM" id="SSF47954">
    <property type="entry name" value="Cyclin-like"/>
    <property type="match status" value="1"/>
</dbReference>
<organism evidence="3 4">
    <name type="scientific">Kwoniella shivajii</name>
    <dbReference type="NCBI Taxonomy" id="564305"/>
    <lineage>
        <taxon>Eukaryota</taxon>
        <taxon>Fungi</taxon>
        <taxon>Dikarya</taxon>
        <taxon>Basidiomycota</taxon>
        <taxon>Agaricomycotina</taxon>
        <taxon>Tremellomycetes</taxon>
        <taxon>Tremellales</taxon>
        <taxon>Cryptococcaceae</taxon>
        <taxon>Kwoniella</taxon>
    </lineage>
</organism>
<dbReference type="InterPro" id="IPR006671">
    <property type="entry name" value="Cyclin_N"/>
</dbReference>
<proteinExistence type="predicted"/>
<dbReference type="Proteomes" id="UP001329825">
    <property type="component" value="Chromosome 8"/>
</dbReference>
<name>A0ABZ1D7F1_9TREE</name>
<feature type="compositionally biased region" description="Low complexity" evidence="1">
    <location>
        <begin position="194"/>
        <end position="214"/>
    </location>
</feature>
<dbReference type="Pfam" id="PF00134">
    <property type="entry name" value="Cyclin_N"/>
    <property type="match status" value="1"/>
</dbReference>
<feature type="region of interest" description="Disordered" evidence="1">
    <location>
        <begin position="387"/>
        <end position="430"/>
    </location>
</feature>
<dbReference type="InterPro" id="IPR043198">
    <property type="entry name" value="Cyclin/Ssn8"/>
</dbReference>
<evidence type="ECO:0000256" key="1">
    <source>
        <dbReference type="SAM" id="MobiDB-lite"/>
    </source>
</evidence>
<reference evidence="3 4" key="1">
    <citation type="submission" date="2024-01" db="EMBL/GenBank/DDBJ databases">
        <title>Comparative genomics of Cryptococcus and Kwoniella reveals pathogenesis evolution and contrasting modes of karyotype evolution via chromosome fusion or intercentromeric recombination.</title>
        <authorList>
            <person name="Coelho M.A."/>
            <person name="David-Palma M."/>
            <person name="Shea T."/>
            <person name="Bowers K."/>
            <person name="McGinley-Smith S."/>
            <person name="Mohammad A.W."/>
            <person name="Gnirke A."/>
            <person name="Yurkov A.M."/>
            <person name="Nowrousian M."/>
            <person name="Sun S."/>
            <person name="Cuomo C.A."/>
            <person name="Heitman J."/>
        </authorList>
    </citation>
    <scope>NUCLEOTIDE SEQUENCE [LARGE SCALE GENOMIC DNA]</scope>
    <source>
        <strain evidence="3">CBS 11374</strain>
    </source>
</reference>
<evidence type="ECO:0000313" key="4">
    <source>
        <dbReference type="Proteomes" id="UP001329825"/>
    </source>
</evidence>
<evidence type="ECO:0000259" key="2">
    <source>
        <dbReference type="Pfam" id="PF00134"/>
    </source>
</evidence>
<sequence length="430" mass="47674">MRHLRPVDKQWLFTASTLGNTPSLDDGIPVETELKRRKTTIEYMRSLALRANAIANGDDAEATHLRGSLTVGSTLVHRFYMRRSLKDFNEKMIAPTILFLATKIEEEPLKLRHIVNACIGKFEPPGSKGWFPDLNAHEQPPREYRTWEKSILAIEEIVLEALCFDMAVDQPWVILRRAIRGLDEVIAKTSLDQNTISSSSSSSNSNSNSNTTSTMNGSIAKPVNGDVIGDNLEDGEIDASLNANVVPNGKGKEKLTENIVIELGWTMLSESTLSPLSILYPAQIISFISFIMVISLTDQIPLSEGLVAASELGDKFGLDISFSEDGDGVKGNDLDIVKHCLADFVRFMNEGLIDEGLSRYIVAEPEERKDRFRRRFTALLGDKDKVTKSETNGSVETELQSDQAQVKEEDLIKMGKRDVEMTESAPTPPS</sequence>
<dbReference type="Gene3D" id="1.10.472.10">
    <property type="entry name" value="Cyclin-like"/>
    <property type="match status" value="1"/>
</dbReference>
<dbReference type="EMBL" id="CP141888">
    <property type="protein sequence ID" value="WRT69305.1"/>
    <property type="molecule type" value="Genomic_DNA"/>
</dbReference>
<evidence type="ECO:0000313" key="3">
    <source>
        <dbReference type="EMBL" id="WRT69305.1"/>
    </source>
</evidence>
<dbReference type="RefSeq" id="XP_062794044.1">
    <property type="nucleotide sequence ID" value="XM_062937993.1"/>
</dbReference>
<accession>A0ABZ1D7F1</accession>
<gene>
    <name evidence="3" type="ORF">IL334_006289</name>
</gene>